<reference evidence="5 6" key="1">
    <citation type="submission" date="2016-10" db="EMBL/GenBank/DDBJ databases">
        <authorList>
            <person name="de Groot N.N."/>
        </authorList>
    </citation>
    <scope>NUCLEOTIDE SEQUENCE [LARGE SCALE GENOMIC DNA]</scope>
    <source>
        <strain evidence="5 6">MP1X4</strain>
    </source>
</reference>
<dbReference type="SUPFAM" id="SSF48208">
    <property type="entry name" value="Six-hairpin glycosidases"/>
    <property type="match status" value="1"/>
</dbReference>
<gene>
    <name evidence="5" type="ORF">SAMN05216490_0789</name>
</gene>
<dbReference type="HAMAP" id="MF_00929">
    <property type="entry name" value="Cellobiose_2_epim"/>
    <property type="match status" value="1"/>
</dbReference>
<comment type="similarity">
    <text evidence="4">Belongs to the cellobiose 2-epimerase family.</text>
</comment>
<dbReference type="STRING" id="652787.SAMN05216490_0789"/>
<dbReference type="InterPro" id="IPR008928">
    <property type="entry name" value="6-hairpin_glycosidase_sf"/>
</dbReference>
<dbReference type="OrthoDB" id="5141876at2"/>
<evidence type="ECO:0000313" key="5">
    <source>
        <dbReference type="EMBL" id="SDS23626.1"/>
    </source>
</evidence>
<dbReference type="InterPro" id="IPR010819">
    <property type="entry name" value="AGE/CE"/>
</dbReference>
<evidence type="ECO:0000313" key="6">
    <source>
        <dbReference type="Proteomes" id="UP000199679"/>
    </source>
</evidence>
<protein>
    <recommendedName>
        <fullName evidence="4">Cellobiose 2-epimerase</fullName>
        <shortName evidence="4">CE</shortName>
        <ecNumber evidence="4">5.1.3.11</ecNumber>
    </recommendedName>
</protein>
<dbReference type="GO" id="GO:0005975">
    <property type="term" value="P:carbohydrate metabolic process"/>
    <property type="evidence" value="ECO:0007669"/>
    <property type="project" value="InterPro"/>
</dbReference>
<comment type="function">
    <text evidence="4">Catalyzes the reversible epimerization of cellobiose to 4-O-beta-D-glucopyranosyl-D-mannose (Glc-Man).</text>
</comment>
<comment type="catalytic activity">
    <reaction evidence="1 4">
        <text>D-cellobiose = beta-D-glucosyl-(1-&gt;4)-D-mannopyranose</text>
        <dbReference type="Rhea" id="RHEA:23384"/>
        <dbReference type="ChEBI" id="CHEBI:17057"/>
        <dbReference type="ChEBI" id="CHEBI:47931"/>
        <dbReference type="EC" id="5.1.3.11"/>
    </reaction>
</comment>
<evidence type="ECO:0000256" key="2">
    <source>
        <dbReference type="ARBA" id="ARBA00008558"/>
    </source>
</evidence>
<dbReference type="PANTHER" id="PTHR15108">
    <property type="entry name" value="N-ACYLGLUCOSAMINE-2-EPIMERASE"/>
    <property type="match status" value="1"/>
</dbReference>
<dbReference type="AlphaFoldDB" id="A0A1H1QJQ8"/>
<dbReference type="Pfam" id="PF07221">
    <property type="entry name" value="GlcNAc_2-epim"/>
    <property type="match status" value="1"/>
</dbReference>
<comment type="similarity">
    <text evidence="2">Belongs to the N-acylglucosamine 2-epimerase family.</text>
</comment>
<keyword evidence="6" id="KW-1185">Reference proteome</keyword>
<sequence>MAQVQSIVDELEIYKTELSHELSRILDYWIKYTIDEKNGGFVGRIDSEEHVVEGSPKGSVLNARILWSFSAAYNLDQNKDYLKYAERAYQYITNHFIDKEHGGVYWTVDYKGNPLDTKKQVYAIAFTIYALSEYYIASGNKEAKTLSVLFYHTLLKHSYDTVKTGYFEAFTHDWQPISDLRLSAKDANEKKTMNTHLHVMEAYTNLYRIWPDDGLKVQIITLINNFTDHIIDSETNHLVLFFDENWNRKSTTVSYGHDIEATWLLQEAAIVINDQPLIDKIKQLNIGITEATIKGLDTDGGLWYEYEPASNHLIKEKHWWPQAEAMIGFYNTWQITGDDNHLHLSKKNWEFVKGHILDTKNGEWVWGINDKGELMPDEDKVGLWKCPYHNSRACIEIISRISG</sequence>
<evidence type="ECO:0000256" key="3">
    <source>
        <dbReference type="ARBA" id="ARBA00023235"/>
    </source>
</evidence>
<evidence type="ECO:0000256" key="4">
    <source>
        <dbReference type="HAMAP-Rule" id="MF_00929"/>
    </source>
</evidence>
<dbReference type="InterPro" id="IPR012341">
    <property type="entry name" value="6hp_glycosidase-like_sf"/>
</dbReference>
<dbReference type="RefSeq" id="WP_091369535.1">
    <property type="nucleotide sequence ID" value="NZ_LT629740.1"/>
</dbReference>
<proteinExistence type="inferred from homology"/>
<dbReference type="EMBL" id="LT629740">
    <property type="protein sequence ID" value="SDS23626.1"/>
    <property type="molecule type" value="Genomic_DNA"/>
</dbReference>
<dbReference type="GO" id="GO:0047736">
    <property type="term" value="F:cellobiose epimerase activity"/>
    <property type="evidence" value="ECO:0007669"/>
    <property type="project" value="UniProtKB-UniRule"/>
</dbReference>
<name>A0A1H1QJQ8_MUCMA</name>
<dbReference type="InterPro" id="IPR028584">
    <property type="entry name" value="Cellobiose_2_epim"/>
</dbReference>
<keyword evidence="3 4" id="KW-0413">Isomerase</keyword>
<accession>A0A1H1QJQ8</accession>
<organism evidence="5 6">
    <name type="scientific">Mucilaginibacter mallensis</name>
    <dbReference type="NCBI Taxonomy" id="652787"/>
    <lineage>
        <taxon>Bacteria</taxon>
        <taxon>Pseudomonadati</taxon>
        <taxon>Bacteroidota</taxon>
        <taxon>Sphingobacteriia</taxon>
        <taxon>Sphingobacteriales</taxon>
        <taxon>Sphingobacteriaceae</taxon>
        <taxon>Mucilaginibacter</taxon>
    </lineage>
</organism>
<evidence type="ECO:0000256" key="1">
    <source>
        <dbReference type="ARBA" id="ARBA00001470"/>
    </source>
</evidence>
<dbReference type="Proteomes" id="UP000199679">
    <property type="component" value="Chromosome I"/>
</dbReference>
<dbReference type="EC" id="5.1.3.11" evidence="4"/>
<dbReference type="Gene3D" id="1.50.10.10">
    <property type="match status" value="1"/>
</dbReference>